<dbReference type="Proteomes" id="UP000252707">
    <property type="component" value="Unassembled WGS sequence"/>
</dbReference>
<evidence type="ECO:0000256" key="3">
    <source>
        <dbReference type="SAM" id="SignalP"/>
    </source>
</evidence>
<feature type="signal peptide" evidence="3">
    <location>
        <begin position="1"/>
        <end position="22"/>
    </location>
</feature>
<accession>A0A369BYL6</accession>
<keyword evidence="2" id="KW-0812">Transmembrane</keyword>
<keyword evidence="2" id="KW-0472">Membrane</keyword>
<comment type="caution">
    <text evidence="4">The sequence shown here is derived from an EMBL/GenBank/DDBJ whole genome shotgun (WGS) entry which is preliminary data.</text>
</comment>
<feature type="region of interest" description="Disordered" evidence="1">
    <location>
        <begin position="28"/>
        <end position="51"/>
    </location>
</feature>
<evidence type="ECO:0008006" key="6">
    <source>
        <dbReference type="Google" id="ProtNLM"/>
    </source>
</evidence>
<evidence type="ECO:0000256" key="1">
    <source>
        <dbReference type="SAM" id="MobiDB-lite"/>
    </source>
</evidence>
<proteinExistence type="predicted"/>
<evidence type="ECO:0000256" key="2">
    <source>
        <dbReference type="SAM" id="Phobius"/>
    </source>
</evidence>
<dbReference type="AlphaFoldDB" id="A0A369BYL6"/>
<name>A0A369BYL6_9GAMM</name>
<reference evidence="4 5" key="1">
    <citation type="submission" date="2018-07" db="EMBL/GenBank/DDBJ databases">
        <title>Genomic Encyclopedia of Type Strains, Phase IV (KMG-IV): sequencing the most valuable type-strain genomes for metagenomic binning, comparative biology and taxonomic classification.</title>
        <authorList>
            <person name="Goeker M."/>
        </authorList>
    </citation>
    <scope>NUCLEOTIDE SEQUENCE [LARGE SCALE GENOMIC DNA]</scope>
    <source>
        <strain evidence="4 5">DSM 26407</strain>
    </source>
</reference>
<keyword evidence="3" id="KW-0732">Signal</keyword>
<gene>
    <name evidence="4" type="ORF">DFQ59_1169</name>
</gene>
<organism evidence="4 5">
    <name type="scientific">Thioalbus denitrificans</name>
    <dbReference type="NCBI Taxonomy" id="547122"/>
    <lineage>
        <taxon>Bacteria</taxon>
        <taxon>Pseudomonadati</taxon>
        <taxon>Pseudomonadota</taxon>
        <taxon>Gammaproteobacteria</taxon>
        <taxon>Chromatiales</taxon>
        <taxon>Ectothiorhodospiraceae</taxon>
        <taxon>Thioalbus</taxon>
    </lineage>
</organism>
<feature type="transmembrane region" description="Helical" evidence="2">
    <location>
        <begin position="248"/>
        <end position="267"/>
    </location>
</feature>
<sequence>MRMKTLLAGLLASGCCVSVALAQPPAHGDAAAPAAETGQKPAGGHAGHGGGRRAKMLMLANADGARITYWKPDLTRMELSAEHGHLTLPPTGMDNYHALVVEQDWGPEKDTLIRYEYSFGKPSGHSPAELTAAVKTELEVVPDPIPREHYRYMAADRWSFLVRYQGQPLAGTPVLLATSQGSRLEAVTDAAGRVTFRLPDDFPEVEAGRENNTPAELSVTASHREDGLEFVTVLTAPYHADPAHWQSFPTGVAIAGAGFLVGGLVGFRRRHDNKKRGSA</sequence>
<keyword evidence="2" id="KW-1133">Transmembrane helix</keyword>
<dbReference type="EMBL" id="QPJY01000016">
    <property type="protein sequence ID" value="RCX24724.1"/>
    <property type="molecule type" value="Genomic_DNA"/>
</dbReference>
<evidence type="ECO:0000313" key="4">
    <source>
        <dbReference type="EMBL" id="RCX24724.1"/>
    </source>
</evidence>
<evidence type="ECO:0000313" key="5">
    <source>
        <dbReference type="Proteomes" id="UP000252707"/>
    </source>
</evidence>
<protein>
    <recommendedName>
        <fullName evidence="6">Nickel transport protein</fullName>
    </recommendedName>
</protein>
<dbReference type="PROSITE" id="PS51257">
    <property type="entry name" value="PROKAR_LIPOPROTEIN"/>
    <property type="match status" value="1"/>
</dbReference>
<keyword evidence="5" id="KW-1185">Reference proteome</keyword>
<feature type="chain" id="PRO_5016603709" description="Nickel transport protein" evidence="3">
    <location>
        <begin position="23"/>
        <end position="279"/>
    </location>
</feature>